<organism evidence="3 4">
    <name type="scientific">Halobellus rarus</name>
    <dbReference type="NCBI Taxonomy" id="1126237"/>
    <lineage>
        <taxon>Archaea</taxon>
        <taxon>Methanobacteriati</taxon>
        <taxon>Methanobacteriota</taxon>
        <taxon>Stenosarchaea group</taxon>
        <taxon>Halobacteria</taxon>
        <taxon>Halobacteriales</taxon>
        <taxon>Haloferacaceae</taxon>
        <taxon>Halobellus</taxon>
    </lineage>
</organism>
<comment type="caution">
    <text evidence="3">The sequence shown here is derived from an EMBL/GenBank/DDBJ whole genome shotgun (WGS) entry which is preliminary data.</text>
</comment>
<feature type="compositionally biased region" description="Basic and acidic residues" evidence="1">
    <location>
        <begin position="173"/>
        <end position="192"/>
    </location>
</feature>
<dbReference type="PANTHER" id="PTHR33507">
    <property type="entry name" value="INNER MEMBRANE PROTEIN YBBJ"/>
    <property type="match status" value="1"/>
</dbReference>
<dbReference type="PANTHER" id="PTHR33507:SF3">
    <property type="entry name" value="INNER MEMBRANE PROTEIN YBBJ"/>
    <property type="match status" value="1"/>
</dbReference>
<dbReference type="EMBL" id="JBHUDK010000002">
    <property type="protein sequence ID" value="MFD1597423.1"/>
    <property type="molecule type" value="Genomic_DNA"/>
</dbReference>
<protein>
    <submittedName>
        <fullName evidence="3">NfeD family protein</fullName>
    </submittedName>
</protein>
<dbReference type="InterPro" id="IPR012340">
    <property type="entry name" value="NA-bd_OB-fold"/>
</dbReference>
<gene>
    <name evidence="3" type="ORF">ACFSBX_00345</name>
</gene>
<evidence type="ECO:0000256" key="1">
    <source>
        <dbReference type="SAM" id="MobiDB-lite"/>
    </source>
</evidence>
<dbReference type="Proteomes" id="UP001597085">
    <property type="component" value="Unassembled WGS sequence"/>
</dbReference>
<feature type="region of interest" description="Disordered" evidence="1">
    <location>
        <begin position="92"/>
        <end position="122"/>
    </location>
</feature>
<name>A0ABD6CH57_9EURY</name>
<accession>A0ABD6CH57</accession>
<dbReference type="Gene3D" id="2.40.50.140">
    <property type="entry name" value="Nucleic acid-binding proteins"/>
    <property type="match status" value="1"/>
</dbReference>
<dbReference type="RefSeq" id="WP_256421693.1">
    <property type="nucleotide sequence ID" value="NZ_JANHDI010000008.1"/>
</dbReference>
<keyword evidence="2" id="KW-1133">Transmembrane helix</keyword>
<evidence type="ECO:0000313" key="4">
    <source>
        <dbReference type="Proteomes" id="UP001597085"/>
    </source>
</evidence>
<keyword evidence="2" id="KW-0812">Transmembrane</keyword>
<keyword evidence="4" id="KW-1185">Reference proteome</keyword>
<feature type="compositionally biased region" description="Basic and acidic residues" evidence="1">
    <location>
        <begin position="201"/>
        <end position="221"/>
    </location>
</feature>
<proteinExistence type="predicted"/>
<evidence type="ECO:0000256" key="2">
    <source>
        <dbReference type="SAM" id="Phobius"/>
    </source>
</evidence>
<feature type="transmembrane region" description="Helical" evidence="2">
    <location>
        <begin position="42"/>
        <end position="60"/>
    </location>
</feature>
<dbReference type="AlphaFoldDB" id="A0ABD6CH57"/>
<evidence type="ECO:0000313" key="3">
    <source>
        <dbReference type="EMBL" id="MFD1597423.1"/>
    </source>
</evidence>
<keyword evidence="2" id="KW-0472">Membrane</keyword>
<feature type="transmembrane region" description="Helical" evidence="2">
    <location>
        <begin position="66"/>
        <end position="83"/>
    </location>
</feature>
<reference evidence="3 4" key="1">
    <citation type="journal article" date="2019" name="Int. J. Syst. Evol. Microbiol.">
        <title>The Global Catalogue of Microorganisms (GCM) 10K type strain sequencing project: providing services to taxonomists for standard genome sequencing and annotation.</title>
        <authorList>
            <consortium name="The Broad Institute Genomics Platform"/>
            <consortium name="The Broad Institute Genome Sequencing Center for Infectious Disease"/>
            <person name="Wu L."/>
            <person name="Ma J."/>
        </authorList>
    </citation>
    <scope>NUCLEOTIDE SEQUENCE [LARGE SCALE GENOMIC DNA]</scope>
    <source>
        <strain evidence="3 4">CGMCC 1.12121</strain>
    </source>
</reference>
<feature type="region of interest" description="Disordered" evidence="1">
    <location>
        <begin position="171"/>
        <end position="221"/>
    </location>
</feature>
<dbReference type="InterPro" id="IPR052165">
    <property type="entry name" value="Membrane_assoc_protease"/>
</dbReference>
<feature type="transmembrane region" description="Helical" evidence="2">
    <location>
        <begin position="20"/>
        <end position="37"/>
    </location>
</feature>
<sequence>MLESALSTALQLSIPPETLPLLLVVAGIGLSVLEAFAPGAHFVVLGVALLAAGLVGLVLGPLASPIVLGVLVLVFGALSLYGYRELDIYGGKGSGQTSDSASLRGRTGRVTERVTPTDGEVKLDDGGFNPFYSARSVDGELAEGTEVVVIDPGGGNVVTVESLSTNYDEIDRELDRGRDEEIERRDDAGTERGDDEEIERDDERETGDGGERDIESETERT</sequence>